<evidence type="ECO:0000256" key="2">
    <source>
        <dbReference type="SAM" id="MobiDB-lite"/>
    </source>
</evidence>
<name>A0A1Q3CMQ5_CEPFO</name>
<organism evidence="4 5">
    <name type="scientific">Cephalotus follicularis</name>
    <name type="common">Albany pitcher plant</name>
    <dbReference type="NCBI Taxonomy" id="3775"/>
    <lineage>
        <taxon>Eukaryota</taxon>
        <taxon>Viridiplantae</taxon>
        <taxon>Streptophyta</taxon>
        <taxon>Embryophyta</taxon>
        <taxon>Tracheophyta</taxon>
        <taxon>Spermatophyta</taxon>
        <taxon>Magnoliopsida</taxon>
        <taxon>eudicotyledons</taxon>
        <taxon>Gunneridae</taxon>
        <taxon>Pentapetalae</taxon>
        <taxon>rosids</taxon>
        <taxon>fabids</taxon>
        <taxon>Oxalidales</taxon>
        <taxon>Cephalotaceae</taxon>
        <taxon>Cephalotus</taxon>
    </lineage>
</organism>
<reference evidence="5" key="1">
    <citation type="submission" date="2016-04" db="EMBL/GenBank/DDBJ databases">
        <title>Cephalotus genome sequencing.</title>
        <authorList>
            <person name="Fukushima K."/>
            <person name="Hasebe M."/>
            <person name="Fang X."/>
        </authorList>
    </citation>
    <scope>NUCLEOTIDE SEQUENCE [LARGE SCALE GENOMIC DNA]</scope>
    <source>
        <strain evidence="5">cv. St1</strain>
    </source>
</reference>
<dbReference type="InterPro" id="IPR036875">
    <property type="entry name" value="Znf_CCHC_sf"/>
</dbReference>
<keyword evidence="1" id="KW-0863">Zinc-finger</keyword>
<dbReference type="Pfam" id="PF00098">
    <property type="entry name" value="zf-CCHC"/>
    <property type="match status" value="1"/>
</dbReference>
<comment type="caution">
    <text evidence="4">The sequence shown here is derived from an EMBL/GenBank/DDBJ whole genome shotgun (WGS) entry which is preliminary data.</text>
</comment>
<dbReference type="InterPro" id="IPR001878">
    <property type="entry name" value="Znf_CCHC"/>
</dbReference>
<protein>
    <submittedName>
        <fullName evidence="4">Zf-CCHC domain-containing protein</fullName>
    </submittedName>
</protein>
<dbReference type="InParanoid" id="A0A1Q3CMQ5"/>
<dbReference type="SUPFAM" id="SSF57756">
    <property type="entry name" value="Retrovirus zinc finger-like domains"/>
    <property type="match status" value="1"/>
</dbReference>
<proteinExistence type="predicted"/>
<dbReference type="Proteomes" id="UP000187406">
    <property type="component" value="Unassembled WGS sequence"/>
</dbReference>
<dbReference type="InterPro" id="IPR032567">
    <property type="entry name" value="RTL1-rel"/>
</dbReference>
<evidence type="ECO:0000313" key="5">
    <source>
        <dbReference type="Proteomes" id="UP000187406"/>
    </source>
</evidence>
<feature type="region of interest" description="Disordered" evidence="2">
    <location>
        <begin position="65"/>
        <end position="120"/>
    </location>
</feature>
<dbReference type="PANTHER" id="PTHR15503:SF45">
    <property type="entry name" value="RNA-DIRECTED DNA POLYMERASE HOMOLOG"/>
    <property type="match status" value="1"/>
</dbReference>
<dbReference type="PROSITE" id="PS50158">
    <property type="entry name" value="ZF_CCHC"/>
    <property type="match status" value="1"/>
</dbReference>
<keyword evidence="1" id="KW-0479">Metal-binding</keyword>
<dbReference type="PANTHER" id="PTHR15503">
    <property type="entry name" value="LDOC1 RELATED"/>
    <property type="match status" value="1"/>
</dbReference>
<keyword evidence="1" id="KW-0862">Zinc</keyword>
<gene>
    <name evidence="4" type="ORF">CFOL_v3_24982</name>
</gene>
<evidence type="ECO:0000313" key="4">
    <source>
        <dbReference type="EMBL" id="GAV81527.1"/>
    </source>
</evidence>
<feature type="compositionally biased region" description="Polar residues" evidence="2">
    <location>
        <begin position="88"/>
        <end position="120"/>
    </location>
</feature>
<dbReference type="GO" id="GO:0003676">
    <property type="term" value="F:nucleic acid binding"/>
    <property type="evidence" value="ECO:0007669"/>
    <property type="project" value="InterPro"/>
</dbReference>
<feature type="domain" description="CCHC-type" evidence="3">
    <location>
        <begin position="124"/>
        <end position="137"/>
    </location>
</feature>
<accession>A0A1Q3CMQ5</accession>
<sequence length="153" mass="17096">MTVVEYQDRFMELARHSPYLVADEVRKIRRFLRGLQPDLRLRIRAMELGTFSEVAQKARLLESISSKDRAERAQAQQNKQSPPRPASSKWQGSGSPTKSSKNRSGQTATQGTPSRGSNAGTGACYHCGRKGHLQKDCWRMNGLCLRCGHLAIP</sequence>
<keyword evidence="5" id="KW-1185">Reference proteome</keyword>
<dbReference type="AlphaFoldDB" id="A0A1Q3CMQ5"/>
<dbReference type="GO" id="GO:0008270">
    <property type="term" value="F:zinc ion binding"/>
    <property type="evidence" value="ECO:0007669"/>
    <property type="project" value="UniProtKB-KW"/>
</dbReference>
<dbReference type="OrthoDB" id="1936908at2759"/>
<evidence type="ECO:0000259" key="3">
    <source>
        <dbReference type="PROSITE" id="PS50158"/>
    </source>
</evidence>
<evidence type="ECO:0000256" key="1">
    <source>
        <dbReference type="PROSITE-ProRule" id="PRU00047"/>
    </source>
</evidence>
<dbReference type="EMBL" id="BDDD01002428">
    <property type="protein sequence ID" value="GAV81527.1"/>
    <property type="molecule type" value="Genomic_DNA"/>
</dbReference>